<organism evidence="4 5">
    <name type="scientific">Fusarium duplospermum</name>
    <dbReference type="NCBI Taxonomy" id="1325734"/>
    <lineage>
        <taxon>Eukaryota</taxon>
        <taxon>Fungi</taxon>
        <taxon>Dikarya</taxon>
        <taxon>Ascomycota</taxon>
        <taxon>Pezizomycotina</taxon>
        <taxon>Sordariomycetes</taxon>
        <taxon>Hypocreomycetidae</taxon>
        <taxon>Hypocreales</taxon>
        <taxon>Nectriaceae</taxon>
        <taxon>Fusarium</taxon>
        <taxon>Fusarium solani species complex</taxon>
    </lineage>
</organism>
<evidence type="ECO:0000313" key="5">
    <source>
        <dbReference type="Proteomes" id="UP000288168"/>
    </source>
</evidence>
<evidence type="ECO:0000256" key="3">
    <source>
        <dbReference type="RuleBase" id="RU362118"/>
    </source>
</evidence>
<dbReference type="PANTHER" id="PTHR42699:SF1">
    <property type="entry name" value="CYSTATHIONINE GAMMA-SYNTHASE-RELATED"/>
    <property type="match status" value="1"/>
</dbReference>
<comment type="cofactor">
    <cofactor evidence="1 3">
        <name>pyridoxal 5'-phosphate</name>
        <dbReference type="ChEBI" id="CHEBI:597326"/>
    </cofactor>
</comment>
<dbReference type="InterPro" id="IPR015421">
    <property type="entry name" value="PyrdxlP-dep_Trfase_major"/>
</dbReference>
<dbReference type="GO" id="GO:0003962">
    <property type="term" value="F:cystathionine gamma-synthase activity"/>
    <property type="evidence" value="ECO:0007669"/>
    <property type="project" value="TreeGrafter"/>
</dbReference>
<protein>
    <recommendedName>
        <fullName evidence="6">Cystathionine gamma-synthase</fullName>
    </recommendedName>
</protein>
<sequence length="573" mass="63826">MRQTRHGEVGAASATGADLRENIMVILKTQSEFGYAPPPQTPYSVITNIPGWDVAQAVRDGDHGPLKRVVHIYPRFAPTHFSALLGQEIAKCVGQEGKAALVYLNPSIWPYTIRHITLESRGKHRMKSEDVSLRCVDIAGHRVYTIFVEPQYMPTMMLTWQNPGLGISIRGAEHLLKGVDSIKEVSIESDVLLAPTWTPEGPAHQGIRERIVQLLQRAPLDADKVKCTPKDVFLYPTGMAAIFHSSNLLMEHRPGTIVVLGIIFHNTYHHLIEECPHGWKHFGKVDNKGLSDMEEWLEEEKKAARPVSYVFVEIPGNPTLDTPDMYRLKKLSEKYGFVLIVDDTVSGFANIDVLPQSDFLLTSLTKSFSGQSNVMGGSVVLNPLSPKYDVLKPLFEASHHNELFASDAEVLLSNSHDFLERTKILNRNAFAMAKFLHDAKEAPDSPIVNVQYPGLLPSKTEYDAVMRRGTSELPEPGYGCLLTVEFSDVECAMAFYHRCGFYPSPHLGGHVTIMFAYNMVVFGKKVEEREYMRGLGVKEESARISAGLEDEGDLIDTLKDALDAAIEVKRGSK</sequence>
<dbReference type="InterPro" id="IPR015424">
    <property type="entry name" value="PyrdxlP-dep_Trfase"/>
</dbReference>
<evidence type="ECO:0000256" key="2">
    <source>
        <dbReference type="ARBA" id="ARBA00022898"/>
    </source>
</evidence>
<evidence type="ECO:0008006" key="6">
    <source>
        <dbReference type="Google" id="ProtNLM"/>
    </source>
</evidence>
<dbReference type="AlphaFoldDB" id="A0A428PDP0"/>
<dbReference type="InterPro" id="IPR051750">
    <property type="entry name" value="Trans-sulfuration_enzymes"/>
</dbReference>
<reference evidence="4 5" key="1">
    <citation type="submission" date="2017-06" db="EMBL/GenBank/DDBJ databases">
        <title>Comparative genomic analysis of Ambrosia Fusariam Clade fungi.</title>
        <authorList>
            <person name="Stajich J.E."/>
            <person name="Carrillo J."/>
            <person name="Kijimoto T."/>
            <person name="Eskalen A."/>
            <person name="O'Donnell K."/>
            <person name="Kasson M."/>
        </authorList>
    </citation>
    <scope>NUCLEOTIDE SEQUENCE [LARGE SCALE GENOMIC DNA]</scope>
    <source>
        <strain evidence="4 5">NRRL62584</strain>
    </source>
</reference>
<dbReference type="SUPFAM" id="SSF53383">
    <property type="entry name" value="PLP-dependent transferases"/>
    <property type="match status" value="1"/>
</dbReference>
<dbReference type="STRING" id="1325734.A0A428PDP0"/>
<evidence type="ECO:0000313" key="4">
    <source>
        <dbReference type="EMBL" id="RSL51200.1"/>
    </source>
</evidence>
<proteinExistence type="inferred from homology"/>
<dbReference type="InterPro" id="IPR015422">
    <property type="entry name" value="PyrdxlP-dep_Trfase_small"/>
</dbReference>
<dbReference type="GO" id="GO:0030170">
    <property type="term" value="F:pyridoxal phosphate binding"/>
    <property type="evidence" value="ECO:0007669"/>
    <property type="project" value="InterPro"/>
</dbReference>
<dbReference type="PANTHER" id="PTHR42699">
    <property type="match status" value="1"/>
</dbReference>
<dbReference type="EMBL" id="NKCI01000152">
    <property type="protein sequence ID" value="RSL51200.1"/>
    <property type="molecule type" value="Genomic_DNA"/>
</dbReference>
<name>A0A428PDP0_9HYPO</name>
<dbReference type="GO" id="GO:0019346">
    <property type="term" value="P:transsulfuration"/>
    <property type="evidence" value="ECO:0007669"/>
    <property type="project" value="InterPro"/>
</dbReference>
<dbReference type="Proteomes" id="UP000288168">
    <property type="component" value="Unassembled WGS sequence"/>
</dbReference>
<accession>A0A428PDP0</accession>
<comment type="similarity">
    <text evidence="3">Belongs to the trans-sulfuration enzymes family.</text>
</comment>
<keyword evidence="5" id="KW-1185">Reference proteome</keyword>
<keyword evidence="2 3" id="KW-0663">Pyridoxal phosphate</keyword>
<comment type="caution">
    <text evidence="4">The sequence shown here is derived from an EMBL/GenBank/DDBJ whole genome shotgun (WGS) entry which is preliminary data.</text>
</comment>
<dbReference type="InterPro" id="IPR000277">
    <property type="entry name" value="Cys/Met-Metab_PyrdxlP-dep_enz"/>
</dbReference>
<dbReference type="OrthoDB" id="10047078at2759"/>
<dbReference type="Gene3D" id="3.90.1150.10">
    <property type="entry name" value="Aspartate Aminotransferase, domain 1"/>
    <property type="match status" value="1"/>
</dbReference>
<dbReference type="Gene3D" id="3.40.640.10">
    <property type="entry name" value="Type I PLP-dependent aspartate aminotransferase-like (Major domain)"/>
    <property type="match status" value="1"/>
</dbReference>
<evidence type="ECO:0000256" key="1">
    <source>
        <dbReference type="ARBA" id="ARBA00001933"/>
    </source>
</evidence>
<gene>
    <name evidence="4" type="ORF">CEP54_011522</name>
</gene>
<dbReference type="Pfam" id="PF01053">
    <property type="entry name" value="Cys_Met_Meta_PP"/>
    <property type="match status" value="1"/>
</dbReference>